<feature type="domain" description="p-hydroxybenzoic acid efflux pump subunit AaeA-like beta-barrel" evidence="7">
    <location>
        <begin position="112"/>
        <end position="203"/>
    </location>
</feature>
<evidence type="ECO:0000259" key="6">
    <source>
        <dbReference type="Pfam" id="PF25917"/>
    </source>
</evidence>
<keyword evidence="4" id="KW-1133">Transmembrane helix</keyword>
<dbReference type="GO" id="GO:0016020">
    <property type="term" value="C:membrane"/>
    <property type="evidence" value="ECO:0007669"/>
    <property type="project" value="UniProtKB-SubCell"/>
</dbReference>
<dbReference type="Pfam" id="PF25917">
    <property type="entry name" value="BSH_RND"/>
    <property type="match status" value="1"/>
</dbReference>
<reference evidence="8 9" key="1">
    <citation type="submission" date="2016-04" db="EMBL/GenBank/DDBJ databases">
        <authorList>
            <person name="Evans L.H."/>
            <person name="Alamgir A."/>
            <person name="Owens N."/>
            <person name="Weber N.D."/>
            <person name="Virtaneva K."/>
            <person name="Barbian K."/>
            <person name="Babar A."/>
            <person name="Rosenke K."/>
        </authorList>
    </citation>
    <scope>NUCLEOTIDE SEQUENCE [LARGE SCALE GENOMIC DNA]</scope>
    <source>
        <strain evidence="8 9">LMa1</strain>
    </source>
</reference>
<dbReference type="OrthoDB" id="9811754at2"/>
<evidence type="ECO:0000256" key="4">
    <source>
        <dbReference type="ARBA" id="ARBA00022989"/>
    </source>
</evidence>
<protein>
    <submittedName>
        <fullName evidence="8">Hemolysin D</fullName>
    </submittedName>
</protein>
<evidence type="ECO:0000256" key="2">
    <source>
        <dbReference type="ARBA" id="ARBA00009477"/>
    </source>
</evidence>
<dbReference type="InterPro" id="IPR050739">
    <property type="entry name" value="MFP"/>
</dbReference>
<comment type="caution">
    <text evidence="8">The sequence shown here is derived from an EMBL/GenBank/DDBJ whole genome shotgun (WGS) entry which is preliminary data.</text>
</comment>
<gene>
    <name evidence="8" type="ORF">A6M21_15375</name>
</gene>
<dbReference type="Proteomes" id="UP000078532">
    <property type="component" value="Unassembled WGS sequence"/>
</dbReference>
<evidence type="ECO:0000256" key="5">
    <source>
        <dbReference type="ARBA" id="ARBA00023136"/>
    </source>
</evidence>
<dbReference type="EMBL" id="LYVF01000192">
    <property type="protein sequence ID" value="OAT79845.1"/>
    <property type="molecule type" value="Genomic_DNA"/>
</dbReference>
<dbReference type="STRING" id="1838280.A6M21_15375"/>
<dbReference type="Gene3D" id="2.40.30.170">
    <property type="match status" value="1"/>
</dbReference>
<feature type="domain" description="Multidrug resistance protein MdtA-like barrel-sandwich hybrid" evidence="6">
    <location>
        <begin position="33"/>
        <end position="106"/>
    </location>
</feature>
<evidence type="ECO:0000313" key="9">
    <source>
        <dbReference type="Proteomes" id="UP000078532"/>
    </source>
</evidence>
<dbReference type="InterPro" id="IPR058634">
    <property type="entry name" value="AaeA-lik-b-barrel"/>
</dbReference>
<accession>A0A1B7LBD2</accession>
<dbReference type="InterPro" id="IPR058625">
    <property type="entry name" value="MdtA-like_BSH"/>
</dbReference>
<dbReference type="SUPFAM" id="SSF111369">
    <property type="entry name" value="HlyD-like secretion proteins"/>
    <property type="match status" value="1"/>
</dbReference>
<keyword evidence="5" id="KW-0472">Membrane</keyword>
<dbReference type="AlphaFoldDB" id="A0A1B7LBD2"/>
<keyword evidence="3" id="KW-0812">Transmembrane</keyword>
<proteinExistence type="inferred from homology"/>
<dbReference type="Gene3D" id="2.40.50.100">
    <property type="match status" value="1"/>
</dbReference>
<evidence type="ECO:0000256" key="1">
    <source>
        <dbReference type="ARBA" id="ARBA00004167"/>
    </source>
</evidence>
<organism evidence="8 9">
    <name type="scientific">Desulfotomaculum copahuensis</name>
    <dbReference type="NCBI Taxonomy" id="1838280"/>
    <lineage>
        <taxon>Bacteria</taxon>
        <taxon>Bacillati</taxon>
        <taxon>Bacillota</taxon>
        <taxon>Clostridia</taxon>
        <taxon>Eubacteriales</taxon>
        <taxon>Desulfotomaculaceae</taxon>
        <taxon>Desulfotomaculum</taxon>
    </lineage>
</organism>
<dbReference type="GO" id="GO:0055085">
    <property type="term" value="P:transmembrane transport"/>
    <property type="evidence" value="ECO:0007669"/>
    <property type="project" value="InterPro"/>
</dbReference>
<comment type="similarity">
    <text evidence="2">Belongs to the membrane fusion protein (MFP) (TC 8.A.1) family.</text>
</comment>
<evidence type="ECO:0000313" key="8">
    <source>
        <dbReference type="EMBL" id="OAT79845.1"/>
    </source>
</evidence>
<keyword evidence="9" id="KW-1185">Reference proteome</keyword>
<comment type="subcellular location">
    <subcellularLocation>
        <location evidence="1">Membrane</location>
        <topology evidence="1">Single-pass membrane protein</topology>
    </subcellularLocation>
</comment>
<name>A0A1B7LBD2_9FIRM</name>
<dbReference type="Pfam" id="PF25963">
    <property type="entry name" value="Beta-barrel_AAEA"/>
    <property type="match status" value="1"/>
</dbReference>
<dbReference type="PANTHER" id="PTHR30386">
    <property type="entry name" value="MEMBRANE FUSION SUBUNIT OF EMRAB-TOLC MULTIDRUG EFFLUX PUMP"/>
    <property type="match status" value="1"/>
</dbReference>
<sequence length="205" mass="22055">MVVVLAGISYYYWHENTYYVSTDDAMIDGDVYNVSPQVAAKIIEFDVNEGQMVNAGDIIARLDDTTLPPGSNSDLAVIRAPISGVVIKKVNHVGEVAAPGYPVVMMVDPHALYVTANIEETKVNRVHPGQPVDITVDQLPGKKFTGVVTSVTRATQATFSLLPTGNTGGNFTKVTQRIPVRIALNAYQGAKLLYGASAEVKIHVK</sequence>
<evidence type="ECO:0000256" key="3">
    <source>
        <dbReference type="ARBA" id="ARBA00022692"/>
    </source>
</evidence>
<evidence type="ECO:0000259" key="7">
    <source>
        <dbReference type="Pfam" id="PF25963"/>
    </source>
</evidence>
<dbReference type="PANTHER" id="PTHR30386:SF26">
    <property type="entry name" value="TRANSPORT PROTEIN COMB"/>
    <property type="match status" value="1"/>
</dbReference>